<evidence type="ECO:0000256" key="5">
    <source>
        <dbReference type="ARBA" id="ARBA00022989"/>
    </source>
</evidence>
<evidence type="ECO:0000256" key="6">
    <source>
        <dbReference type="ARBA" id="ARBA00023136"/>
    </source>
</evidence>
<dbReference type="RefSeq" id="WP_054540056.1">
    <property type="nucleotide sequence ID" value="NZ_JACIEQ010000003.1"/>
</dbReference>
<evidence type="ECO:0000256" key="1">
    <source>
        <dbReference type="ARBA" id="ARBA00004429"/>
    </source>
</evidence>
<evidence type="ECO:0000259" key="8">
    <source>
        <dbReference type="Pfam" id="PF06808"/>
    </source>
</evidence>
<feature type="transmembrane region" description="Helical" evidence="7">
    <location>
        <begin position="56"/>
        <end position="76"/>
    </location>
</feature>
<comment type="similarity">
    <text evidence="7">Belongs to the TRAP transporter large permease family.</text>
</comment>
<keyword evidence="4 7" id="KW-0812">Transmembrane</keyword>
<dbReference type="GO" id="GO:0005886">
    <property type="term" value="C:plasma membrane"/>
    <property type="evidence" value="ECO:0007669"/>
    <property type="project" value="UniProtKB-SubCell"/>
</dbReference>
<keyword evidence="7" id="KW-0813">Transport</keyword>
<comment type="subcellular location">
    <subcellularLocation>
        <location evidence="1 7">Cell inner membrane</location>
        <topology evidence="1 7">Multi-pass membrane protein</topology>
    </subcellularLocation>
</comment>
<organism evidence="9 10">
    <name type="scientific">Actibacterium naphthalenivorans</name>
    <dbReference type="NCBI Taxonomy" id="1614693"/>
    <lineage>
        <taxon>Bacteria</taxon>
        <taxon>Pseudomonadati</taxon>
        <taxon>Pseudomonadota</taxon>
        <taxon>Alphaproteobacteria</taxon>
        <taxon>Rhodobacterales</taxon>
        <taxon>Roseobacteraceae</taxon>
        <taxon>Actibacterium</taxon>
    </lineage>
</organism>
<dbReference type="AlphaFoldDB" id="A0A840CFP1"/>
<keyword evidence="2" id="KW-1003">Cell membrane</keyword>
<dbReference type="PANTHER" id="PTHR33362">
    <property type="entry name" value="SIALIC ACID TRAP TRANSPORTER PERMEASE PROTEIN SIAT-RELATED"/>
    <property type="match status" value="1"/>
</dbReference>
<gene>
    <name evidence="9" type="ORF">GGR17_002751</name>
</gene>
<dbReference type="EMBL" id="JACIEQ010000003">
    <property type="protein sequence ID" value="MBB4022932.1"/>
    <property type="molecule type" value="Genomic_DNA"/>
</dbReference>
<feature type="domain" description="TRAP C4-dicarboxylate transport system permease DctM subunit" evidence="8">
    <location>
        <begin position="7"/>
        <end position="418"/>
    </location>
</feature>
<accession>A0A840CFP1</accession>
<name>A0A840CFP1_9RHOB</name>
<reference evidence="9" key="1">
    <citation type="submission" date="2020-08" db="EMBL/GenBank/DDBJ databases">
        <title>Genomic Encyclopedia of Type Strains, Phase IV (KMG-IV): sequencing the most valuable type-strain genomes for metagenomic binning, comparative biology and taxonomic classification.</title>
        <authorList>
            <person name="Goeker M."/>
        </authorList>
    </citation>
    <scope>NUCLEOTIDE SEQUENCE [LARGE SCALE GENOMIC DNA]</scope>
    <source>
        <strain evidence="9">DSM 105040</strain>
    </source>
</reference>
<dbReference type="Pfam" id="PF06808">
    <property type="entry name" value="DctM"/>
    <property type="match status" value="1"/>
</dbReference>
<evidence type="ECO:0000256" key="2">
    <source>
        <dbReference type="ARBA" id="ARBA00022475"/>
    </source>
</evidence>
<evidence type="ECO:0000256" key="3">
    <source>
        <dbReference type="ARBA" id="ARBA00022519"/>
    </source>
</evidence>
<feature type="transmembrane region" description="Helical" evidence="7">
    <location>
        <begin position="96"/>
        <end position="125"/>
    </location>
</feature>
<comment type="subunit">
    <text evidence="7">The complex comprises the extracytoplasmic solute receptor protein and the two transmembrane proteins.</text>
</comment>
<comment type="caution">
    <text evidence="7">Lacks conserved residue(s) required for the propagation of feature annotation.</text>
</comment>
<evidence type="ECO:0000313" key="10">
    <source>
        <dbReference type="Proteomes" id="UP000585681"/>
    </source>
</evidence>
<evidence type="ECO:0000256" key="7">
    <source>
        <dbReference type="RuleBase" id="RU369079"/>
    </source>
</evidence>
<keyword evidence="3 7" id="KW-0997">Cell inner membrane</keyword>
<feature type="transmembrane region" description="Helical" evidence="7">
    <location>
        <begin position="274"/>
        <end position="295"/>
    </location>
</feature>
<sequence>MIVLIGFICLFALLLIRVPIGFALGLVGATGFGWIVGLSPALKSIGTVASDTVMSYDFAVIPMFILMGNLIARSGISDDLYAASQTWFGGMRRGLAIATIASCGGFSAVCGSSLATAATMARVAVPPMRSYQYSDAVAAGSVAAGGTLGILIPPSIALVLYGIMTESDIGALFAAGVLPGLLGIVLYMAAISVWVRFNPSIGPAAQRASFADKLASLQGIIGILLLFTLVMGGLYLGLFTPTEAAGIGSAGALVIALARGRMNVRKLLDTLYDSARTSVALLTILIGAILFANFMNVARLPQDLGAWVMDMNLSPMMVISMIVLIYVVLGCFLESISMMLLTVPIFYPIVASLGFDLVWFGIVVIVVIEISMITPPVGMNIFVLRSVLPDIPTATIFRGVLPFIAADVIRAALLIAFPIIALWLPNLMH</sequence>
<dbReference type="Proteomes" id="UP000585681">
    <property type="component" value="Unassembled WGS sequence"/>
</dbReference>
<feature type="transmembrane region" description="Helical" evidence="7">
    <location>
        <begin position="216"/>
        <end position="238"/>
    </location>
</feature>
<comment type="function">
    <text evidence="7">Part of the tripartite ATP-independent periplasmic (TRAP) transport system.</text>
</comment>
<feature type="transmembrane region" description="Helical" evidence="7">
    <location>
        <begin position="315"/>
        <end position="333"/>
    </location>
</feature>
<comment type="caution">
    <text evidence="9">The sequence shown here is derived from an EMBL/GenBank/DDBJ whole genome shotgun (WGS) entry which is preliminary data.</text>
</comment>
<dbReference type="PIRSF" id="PIRSF006066">
    <property type="entry name" value="HI0050"/>
    <property type="match status" value="1"/>
</dbReference>
<protein>
    <recommendedName>
        <fullName evidence="7">TRAP transporter large permease protein</fullName>
    </recommendedName>
</protein>
<keyword evidence="5 7" id="KW-1133">Transmembrane helix</keyword>
<keyword evidence="6 7" id="KW-0472">Membrane</keyword>
<dbReference type="NCBIfam" id="TIGR00786">
    <property type="entry name" value="dctM"/>
    <property type="match status" value="1"/>
</dbReference>
<feature type="transmembrane region" description="Helical" evidence="7">
    <location>
        <begin position="400"/>
        <end position="424"/>
    </location>
</feature>
<dbReference type="PANTHER" id="PTHR33362:SF5">
    <property type="entry name" value="C4-DICARBOXYLATE TRAP TRANSPORTER LARGE PERMEASE PROTEIN DCTM"/>
    <property type="match status" value="1"/>
</dbReference>
<evidence type="ECO:0000256" key="4">
    <source>
        <dbReference type="ARBA" id="ARBA00022692"/>
    </source>
</evidence>
<feature type="transmembrane region" description="Helical" evidence="7">
    <location>
        <begin position="345"/>
        <end position="368"/>
    </location>
</feature>
<keyword evidence="10" id="KW-1185">Reference proteome</keyword>
<dbReference type="GO" id="GO:0022857">
    <property type="term" value="F:transmembrane transporter activity"/>
    <property type="evidence" value="ECO:0007669"/>
    <property type="project" value="UniProtKB-UniRule"/>
</dbReference>
<proteinExistence type="inferred from homology"/>
<dbReference type="InterPro" id="IPR010656">
    <property type="entry name" value="DctM"/>
</dbReference>
<dbReference type="InterPro" id="IPR004681">
    <property type="entry name" value="TRAP_DctM"/>
</dbReference>
<feature type="transmembrane region" description="Helical" evidence="7">
    <location>
        <begin position="169"/>
        <end position="195"/>
    </location>
</feature>
<evidence type="ECO:0000313" key="9">
    <source>
        <dbReference type="EMBL" id="MBB4022932.1"/>
    </source>
</evidence>
<feature type="transmembrane region" description="Helical" evidence="7">
    <location>
        <begin position="137"/>
        <end position="163"/>
    </location>
</feature>